<dbReference type="KEGG" id="vg:16747430"/>
<organism evidence="4 5">
    <name type="scientific">Suid betaherpesvirus 2</name>
    <dbReference type="NCBI Taxonomy" id="1608255"/>
    <lineage>
        <taxon>Viruses</taxon>
        <taxon>Duplodnaviria</taxon>
        <taxon>Heunggongvirae</taxon>
        <taxon>Peploviricota</taxon>
        <taxon>Herviviricetes</taxon>
        <taxon>Herpesvirales</taxon>
        <taxon>Orthoherpesviridae</taxon>
        <taxon>Betaherpesvirinae</taxon>
        <taxon>Roseolovirus</taxon>
        <taxon>Roseolovirus suidbeta2</taxon>
    </lineage>
</organism>
<gene>
    <name evidence="4" type="primary">U41</name>
</gene>
<keyword evidence="1" id="KW-1048">Host nucleus</keyword>
<keyword evidence="5" id="KW-1185">Reference proteome</keyword>
<dbReference type="Proteomes" id="UP000243849">
    <property type="component" value="Segment"/>
</dbReference>
<evidence type="ECO:0000256" key="2">
    <source>
        <dbReference type="ARBA" id="ARBA00022705"/>
    </source>
</evidence>
<dbReference type="HAMAP" id="MF_04007">
    <property type="entry name" value="HSV_DNBI"/>
    <property type="match status" value="1"/>
</dbReference>
<reference evidence="4 5" key="1">
    <citation type="submission" date="2013-05" db="EMBL/GenBank/DDBJ databases">
        <title>Genome organization and molecular characterization of porcine cytomegalovirus.</title>
        <authorList>
            <person name="Gu W."/>
            <person name="Zhou L."/>
            <person name="Ge X."/>
            <person name="Guo X."/>
            <person name="Yang H."/>
        </authorList>
    </citation>
    <scope>NUCLEOTIDE SEQUENCE [LARGE SCALE GENOMIC DNA]</scope>
    <source>
        <strain evidence="4 5">BJ09</strain>
    </source>
</reference>
<accession>U3GQ18</accession>
<keyword evidence="2" id="KW-0235">DNA replication</keyword>
<dbReference type="Pfam" id="PF00747">
    <property type="entry name" value="Viral_DNA_bp"/>
    <property type="match status" value="1"/>
</dbReference>
<proteinExistence type="inferred from homology"/>
<dbReference type="GO" id="GO:0003697">
    <property type="term" value="F:single-stranded DNA binding"/>
    <property type="evidence" value="ECO:0007669"/>
    <property type="project" value="InterPro"/>
</dbReference>
<evidence type="ECO:0000256" key="1">
    <source>
        <dbReference type="ARBA" id="ARBA00022562"/>
    </source>
</evidence>
<dbReference type="GeneID" id="16747430"/>
<dbReference type="InterPro" id="IPR000635">
    <property type="entry name" value="Viral_ssDNA-bd"/>
</dbReference>
<dbReference type="InterPro" id="IPR035989">
    <property type="entry name" value="DBP_sf"/>
</dbReference>
<evidence type="ECO:0000256" key="3">
    <source>
        <dbReference type="ARBA" id="ARBA00023125"/>
    </source>
</evidence>
<dbReference type="GO" id="GO:0006260">
    <property type="term" value="P:DNA replication"/>
    <property type="evidence" value="ECO:0007669"/>
    <property type="project" value="UniProtKB-KW"/>
</dbReference>
<evidence type="ECO:0000313" key="5">
    <source>
        <dbReference type="Proteomes" id="UP000243849"/>
    </source>
</evidence>
<dbReference type="InterPro" id="IPR043031">
    <property type="entry name" value="Viral_ssDBP_head"/>
</dbReference>
<dbReference type="RefSeq" id="YP_008492980.1">
    <property type="nucleotide sequence ID" value="NC_022233.1"/>
</dbReference>
<evidence type="ECO:0000313" key="4">
    <source>
        <dbReference type="EMBL" id="AGT99235.1"/>
    </source>
</evidence>
<dbReference type="SUPFAM" id="SSF118208">
    <property type="entry name" value="Viral ssDNA binding protein"/>
    <property type="match status" value="1"/>
</dbReference>
<sequence>MADDGEISTSVPITAAAWLYVAKKEKEMLELISALSLSDRSSSVVIAPLLVDLTVEKDFSTTVKVPVMKYDGVVVTKITSVCPFVLCFHGTGDMIETKEDHGNIDAICRDARKKFFVQEFRAKDRPSFDVARLCGSVQMDPDEVMCYVVFGSGMKEFLYAGNLVPCVEEAVNVEIYKTCAVKIPLYASTLFEENDVEPSIHKCSQFVAENGLYIPEVSETLYYYLFTSWGQTLRFQDTENLIDAGLQQFVTDSHRNVKLAQNKTYVGYATQKISQLERDQLMLIDSIIAELAFSYASVYLDSVYEPTPVMNFLEWPMIRSCKSHGEMLEQLTEFKLHLSAHIAANVFASNSILYATRLISTSNIKQPNASVTRESMLKTIHFFNCLSILSEDHFNDARKQIKTNVLCKEEKYSPYHLAYVCGTSPHMLSEIVWYLNRLNIYNTGGNFVDNLYSHVVNCSASLCQFCEGRTCHSCIGTAFARIGTRLPGIPRQAKKEPVVLTFVTKHFADVDVLGAFGKKFSNEQKEVKELQMNNSAILDKLKYISPIIEYCKKNSIISSASGEDILDIKSKKDFMLAVSGIVQTIDEAVAKFISEMRKMQIPREHVENSTQSFNVDLSPYATVFSPIFSYTYYKSVLFILQHLALIVAVSYVLDRPFNGLAISKWLGQQFQSIYASFEGTFIKKGFLNTKSIKIVNNVELEMLLDYDMYRNGKYVKTSTQAKLCKLSVQALKDVRVKNKPISKNSAKNSQVSVYFKKGSWQKKNPVNGCLGFLLFKHHKKLFPDVNMSCLSFWQKIFQNSLPTNVDIGNIEEFDSFVRFLISVTNNYEETDIIDVQPECVLNFIEYYFHNKFLTTIGFKDYITSLHAFFTRTGPQNHAQFPSLLERYIKFGSIQEYITHFKNLKIQGVPAPRSVSLVKDPIFSNVFSYKSLVSFGLTLEKFTNVASKDFFQFGQLSYFVGTGVDRSLNASSVSPSDFKFMRQKYVIATKLVDLLMRRSRKDTVLYDAEVLKSKIMSLMESPSDTEPETLIACEVLKAIGEKPSFDDILFYVDGNTFLAESVVEQIDVILERGVSDYDIGTIKSVLQGEGAAASSSTYDFSRFFVTDDDVSVDVSENESDEPVTKRCRL</sequence>
<dbReference type="GO" id="GO:0042025">
    <property type="term" value="C:host cell nucleus"/>
    <property type="evidence" value="ECO:0007669"/>
    <property type="project" value="InterPro"/>
</dbReference>
<protein>
    <submittedName>
        <fullName evidence="4">Single-stranded DNA-binding protein</fullName>
    </submittedName>
</protein>
<keyword evidence="3 4" id="KW-0238">DNA-binding</keyword>
<dbReference type="OrthoDB" id="176at10239"/>
<dbReference type="Gene3D" id="1.20.190.40">
    <property type="entry name" value="Viral ssDNA binding protein, head domain"/>
    <property type="match status" value="1"/>
</dbReference>
<name>U3GQ18_9BETA</name>
<dbReference type="EMBL" id="KF017583">
    <property type="protein sequence ID" value="AGT99235.1"/>
    <property type="molecule type" value="Genomic_DNA"/>
</dbReference>